<feature type="region of interest" description="Disordered" evidence="12">
    <location>
        <begin position="200"/>
        <end position="227"/>
    </location>
</feature>
<dbReference type="GO" id="GO:0005524">
    <property type="term" value="F:ATP binding"/>
    <property type="evidence" value="ECO:0007669"/>
    <property type="project" value="UniProtKB-UniRule"/>
</dbReference>
<dbReference type="InterPro" id="IPR008271">
    <property type="entry name" value="Ser/Thr_kinase_AS"/>
</dbReference>
<dbReference type="SUPFAM" id="SSF56112">
    <property type="entry name" value="Protein kinase-like (PK-like)"/>
    <property type="match status" value="1"/>
</dbReference>
<dbReference type="AlphaFoldDB" id="A0A1D1Y0H1"/>
<evidence type="ECO:0000256" key="1">
    <source>
        <dbReference type="ARBA" id="ARBA00009903"/>
    </source>
</evidence>
<evidence type="ECO:0000256" key="10">
    <source>
        <dbReference type="PROSITE-ProRule" id="PRU10141"/>
    </source>
</evidence>
<evidence type="ECO:0000256" key="7">
    <source>
        <dbReference type="ARBA" id="ARBA00022840"/>
    </source>
</evidence>
<keyword evidence="7 10" id="KW-0067">ATP-binding</keyword>
<evidence type="ECO:0000256" key="3">
    <source>
        <dbReference type="ARBA" id="ARBA00022527"/>
    </source>
</evidence>
<evidence type="ECO:0000256" key="8">
    <source>
        <dbReference type="ARBA" id="ARBA00047899"/>
    </source>
</evidence>
<feature type="domain" description="Protein kinase" evidence="13">
    <location>
        <begin position="43"/>
        <end position="343"/>
    </location>
</feature>
<evidence type="ECO:0000256" key="2">
    <source>
        <dbReference type="ARBA" id="ARBA00012513"/>
    </source>
</evidence>
<dbReference type="FunFam" id="1.10.510.10:FF:000294">
    <property type="entry name" value="Serine/threonine-protein kinase OXI1"/>
    <property type="match status" value="1"/>
</dbReference>
<feature type="region of interest" description="Disordered" evidence="12">
    <location>
        <begin position="1"/>
        <end position="30"/>
    </location>
</feature>
<gene>
    <name evidence="14" type="primary">OXI1_1</name>
    <name evidence="14" type="ORF">g.71011</name>
</gene>
<evidence type="ECO:0000256" key="12">
    <source>
        <dbReference type="SAM" id="MobiDB-lite"/>
    </source>
</evidence>
<comment type="catalytic activity">
    <reaction evidence="8">
        <text>L-threonyl-[protein] + ATP = O-phospho-L-threonyl-[protein] + ADP + H(+)</text>
        <dbReference type="Rhea" id="RHEA:46608"/>
        <dbReference type="Rhea" id="RHEA-COMP:11060"/>
        <dbReference type="Rhea" id="RHEA-COMP:11605"/>
        <dbReference type="ChEBI" id="CHEBI:15378"/>
        <dbReference type="ChEBI" id="CHEBI:30013"/>
        <dbReference type="ChEBI" id="CHEBI:30616"/>
        <dbReference type="ChEBI" id="CHEBI:61977"/>
        <dbReference type="ChEBI" id="CHEBI:456216"/>
        <dbReference type="EC" id="2.7.11.1"/>
    </reaction>
</comment>
<evidence type="ECO:0000256" key="9">
    <source>
        <dbReference type="ARBA" id="ARBA00048679"/>
    </source>
</evidence>
<evidence type="ECO:0000256" key="6">
    <source>
        <dbReference type="ARBA" id="ARBA00022777"/>
    </source>
</evidence>
<sequence>MRPPALPCGSGHKPPIAFPGPLVGHHHPSPLPSMETELDFDNLTALRVLGMGAMGTVFLVADPSPTAPAPFFALKVVDVSQPGGGGGGEDRRARWEVSVLSRLSHPFLPTLLGRVETPSLLGWALPYCPGGDLNALRQSLPDGVFSPSAIRFYLSELLLALAHLHSLGIVYRDLKPENVLLQASGHLTLTDFDLSRQLSPRASYPAARPPPEPKKKKKKGKSARVSPVSRRVVVVTGGERSNSFVGTEEYVAPEVVRGEGHEFAVDWWAMGVLAYEMSYGRTPFRGRNRKETFANILSRQPEFSGWQRYDELTDLVQRLLAKDPTRRLGFHGGAEEVMAHPFFRCVRWDLLAQVARPPFLPHGGGGDEDHLAASVAAGGGFSVGDYFKKLRQQLATLGSPSSSSSSDTSSLRDF</sequence>
<evidence type="ECO:0000256" key="11">
    <source>
        <dbReference type="RuleBase" id="RU000304"/>
    </source>
</evidence>
<reference evidence="14" key="1">
    <citation type="submission" date="2015-07" db="EMBL/GenBank/DDBJ databases">
        <title>Transcriptome Assembly of Anthurium amnicola.</title>
        <authorList>
            <person name="Suzuki J."/>
        </authorList>
    </citation>
    <scope>NUCLEOTIDE SEQUENCE</scope>
</reference>
<keyword evidence="5 10" id="KW-0547">Nucleotide-binding</keyword>
<evidence type="ECO:0000256" key="5">
    <source>
        <dbReference type="ARBA" id="ARBA00022741"/>
    </source>
</evidence>
<dbReference type="PROSITE" id="PS00108">
    <property type="entry name" value="PROTEIN_KINASE_ST"/>
    <property type="match status" value="1"/>
</dbReference>
<dbReference type="InterPro" id="IPR017441">
    <property type="entry name" value="Protein_kinase_ATP_BS"/>
</dbReference>
<feature type="binding site" evidence="10">
    <location>
        <position position="75"/>
    </location>
    <ligand>
        <name>ATP</name>
        <dbReference type="ChEBI" id="CHEBI:30616"/>
    </ligand>
</feature>
<dbReference type="PANTHER" id="PTHR45637">
    <property type="entry name" value="FLIPPASE KINASE 1-RELATED"/>
    <property type="match status" value="1"/>
</dbReference>
<keyword evidence="4" id="KW-0808">Transferase</keyword>
<organism evidence="14">
    <name type="scientific">Anthurium amnicola</name>
    <dbReference type="NCBI Taxonomy" id="1678845"/>
    <lineage>
        <taxon>Eukaryota</taxon>
        <taxon>Viridiplantae</taxon>
        <taxon>Streptophyta</taxon>
        <taxon>Embryophyta</taxon>
        <taxon>Tracheophyta</taxon>
        <taxon>Spermatophyta</taxon>
        <taxon>Magnoliopsida</taxon>
        <taxon>Liliopsida</taxon>
        <taxon>Araceae</taxon>
        <taxon>Pothoideae</taxon>
        <taxon>Potheae</taxon>
        <taxon>Anthurium</taxon>
    </lineage>
</organism>
<comment type="catalytic activity">
    <reaction evidence="9">
        <text>L-seryl-[protein] + ATP = O-phospho-L-seryl-[protein] + ADP + H(+)</text>
        <dbReference type="Rhea" id="RHEA:17989"/>
        <dbReference type="Rhea" id="RHEA-COMP:9863"/>
        <dbReference type="Rhea" id="RHEA-COMP:11604"/>
        <dbReference type="ChEBI" id="CHEBI:15378"/>
        <dbReference type="ChEBI" id="CHEBI:29999"/>
        <dbReference type="ChEBI" id="CHEBI:30616"/>
        <dbReference type="ChEBI" id="CHEBI:83421"/>
        <dbReference type="ChEBI" id="CHEBI:456216"/>
        <dbReference type="EC" id="2.7.11.1"/>
    </reaction>
</comment>
<dbReference type="GO" id="GO:0004674">
    <property type="term" value="F:protein serine/threonine kinase activity"/>
    <property type="evidence" value="ECO:0007669"/>
    <property type="project" value="UniProtKB-KW"/>
</dbReference>
<dbReference type="InterPro" id="IPR011009">
    <property type="entry name" value="Kinase-like_dom_sf"/>
</dbReference>
<dbReference type="FunFam" id="1.10.510.10:FF:000312">
    <property type="entry name" value="Serine/threonine-protein kinase OXI1"/>
    <property type="match status" value="1"/>
</dbReference>
<dbReference type="PROSITE" id="PS00107">
    <property type="entry name" value="PROTEIN_KINASE_ATP"/>
    <property type="match status" value="1"/>
</dbReference>
<dbReference type="SMART" id="SM00220">
    <property type="entry name" value="S_TKc"/>
    <property type="match status" value="1"/>
</dbReference>
<evidence type="ECO:0000259" key="13">
    <source>
        <dbReference type="PROSITE" id="PS50011"/>
    </source>
</evidence>
<dbReference type="Pfam" id="PF00069">
    <property type="entry name" value="Pkinase"/>
    <property type="match status" value="1"/>
</dbReference>
<dbReference type="PROSITE" id="PS50011">
    <property type="entry name" value="PROTEIN_KINASE_DOM"/>
    <property type="match status" value="1"/>
</dbReference>
<dbReference type="InterPro" id="IPR000719">
    <property type="entry name" value="Prot_kinase_dom"/>
</dbReference>
<protein>
    <recommendedName>
        <fullName evidence="2">non-specific serine/threonine protein kinase</fullName>
        <ecNumber evidence="2">2.7.11.1</ecNumber>
    </recommendedName>
</protein>
<name>A0A1D1Y0H1_9ARAE</name>
<proteinExistence type="inferred from homology"/>
<keyword evidence="3 11" id="KW-0723">Serine/threonine-protein kinase</keyword>
<accession>A0A1D1Y0H1</accession>
<keyword evidence="6 14" id="KW-0418">Kinase</keyword>
<dbReference type="EMBL" id="GDJX01019834">
    <property type="protein sequence ID" value="JAT48102.1"/>
    <property type="molecule type" value="Transcribed_RNA"/>
</dbReference>
<dbReference type="Gene3D" id="1.10.510.10">
    <property type="entry name" value="Transferase(Phosphotransferase) domain 1"/>
    <property type="match status" value="2"/>
</dbReference>
<dbReference type="Gene3D" id="3.30.200.20">
    <property type="entry name" value="Phosphorylase Kinase, domain 1"/>
    <property type="match status" value="1"/>
</dbReference>
<evidence type="ECO:0000313" key="14">
    <source>
        <dbReference type="EMBL" id="JAT48102.1"/>
    </source>
</evidence>
<dbReference type="EC" id="2.7.11.1" evidence="2"/>
<comment type="similarity">
    <text evidence="1">Belongs to the protein kinase superfamily. AGC Ser/Thr protein kinase family.</text>
</comment>
<evidence type="ECO:0000256" key="4">
    <source>
        <dbReference type="ARBA" id="ARBA00022679"/>
    </source>
</evidence>